<dbReference type="Gene3D" id="1.10.287.620">
    <property type="entry name" value="Helix Hairpins"/>
    <property type="match status" value="1"/>
</dbReference>
<comment type="caution">
    <text evidence="9">The sequence shown here is derived from an EMBL/GenBank/DDBJ whole genome shotgun (WGS) entry which is preliminary data.</text>
</comment>
<dbReference type="AlphaFoldDB" id="A0A318EI36"/>
<dbReference type="EMBL" id="QICS01000020">
    <property type="protein sequence ID" value="PXV85034.1"/>
    <property type="molecule type" value="Genomic_DNA"/>
</dbReference>
<dbReference type="InterPro" id="IPR038766">
    <property type="entry name" value="Membrane_comp_ABC_pdt"/>
</dbReference>
<proteinExistence type="predicted"/>
<evidence type="ECO:0000256" key="6">
    <source>
        <dbReference type="SAM" id="Coils"/>
    </source>
</evidence>
<dbReference type="PANTHER" id="PTHR30287">
    <property type="entry name" value="MEMBRANE COMPONENT OF PREDICTED ABC SUPERFAMILY METABOLITE UPTAKE TRANSPORTER"/>
    <property type="match status" value="1"/>
</dbReference>
<feature type="transmembrane region" description="Helical" evidence="7">
    <location>
        <begin position="615"/>
        <end position="638"/>
    </location>
</feature>
<dbReference type="Pfam" id="PF02687">
    <property type="entry name" value="FtsX"/>
    <property type="match status" value="2"/>
</dbReference>
<keyword evidence="4 7" id="KW-1133">Transmembrane helix</keyword>
<accession>A0A318EI36</accession>
<keyword evidence="5 7" id="KW-0472">Membrane</keyword>
<feature type="transmembrane region" description="Helical" evidence="7">
    <location>
        <begin position="710"/>
        <end position="734"/>
    </location>
</feature>
<name>A0A318EI36_9FIRM</name>
<dbReference type="PANTHER" id="PTHR30287:SF1">
    <property type="entry name" value="INNER MEMBRANE PROTEIN"/>
    <property type="match status" value="1"/>
</dbReference>
<feature type="transmembrane region" description="Helical" evidence="7">
    <location>
        <begin position="20"/>
        <end position="39"/>
    </location>
</feature>
<dbReference type="GO" id="GO:0005886">
    <property type="term" value="C:plasma membrane"/>
    <property type="evidence" value="ECO:0007669"/>
    <property type="project" value="UniProtKB-SubCell"/>
</dbReference>
<feature type="transmembrane region" description="Helical" evidence="7">
    <location>
        <begin position="1115"/>
        <end position="1133"/>
    </location>
</feature>
<protein>
    <submittedName>
        <fullName evidence="9">Putative ABC transport system permease protein</fullName>
    </submittedName>
</protein>
<evidence type="ECO:0000313" key="9">
    <source>
        <dbReference type="EMBL" id="PXV85034.1"/>
    </source>
</evidence>
<dbReference type="RefSeq" id="WP_110292020.1">
    <property type="nucleotide sequence ID" value="NZ_QICS01000020.1"/>
</dbReference>
<organism evidence="9 10">
    <name type="scientific">Lachnotalea glycerini</name>
    <dbReference type="NCBI Taxonomy" id="1763509"/>
    <lineage>
        <taxon>Bacteria</taxon>
        <taxon>Bacillati</taxon>
        <taxon>Bacillota</taxon>
        <taxon>Clostridia</taxon>
        <taxon>Lachnospirales</taxon>
        <taxon>Lachnospiraceae</taxon>
        <taxon>Lachnotalea</taxon>
    </lineage>
</organism>
<feature type="transmembrane region" description="Helical" evidence="7">
    <location>
        <begin position="787"/>
        <end position="807"/>
    </location>
</feature>
<keyword evidence="6" id="KW-0175">Coiled coil</keyword>
<evidence type="ECO:0000256" key="1">
    <source>
        <dbReference type="ARBA" id="ARBA00004651"/>
    </source>
</evidence>
<gene>
    <name evidence="9" type="ORF">C8E03_1206</name>
</gene>
<evidence type="ECO:0000259" key="8">
    <source>
        <dbReference type="Pfam" id="PF02687"/>
    </source>
</evidence>
<keyword evidence="3 7" id="KW-0812">Transmembrane</keyword>
<feature type="domain" description="ABC3 transporter permease C-terminal" evidence="8">
    <location>
        <begin position="621"/>
        <end position="737"/>
    </location>
</feature>
<evidence type="ECO:0000256" key="4">
    <source>
        <dbReference type="ARBA" id="ARBA00022989"/>
    </source>
</evidence>
<feature type="transmembrane region" description="Helical" evidence="7">
    <location>
        <begin position="1020"/>
        <end position="1040"/>
    </location>
</feature>
<evidence type="ECO:0000256" key="2">
    <source>
        <dbReference type="ARBA" id="ARBA00022475"/>
    </source>
</evidence>
<feature type="coiled-coil region" evidence="6">
    <location>
        <begin position="260"/>
        <end position="329"/>
    </location>
</feature>
<sequence>MGKKKALKRLIFQEILTSKARFISIMLLILIGVSFYSALNASGPDMLKTAELYFNNRHLMDIHVVSTMGLEDEDIEILKLHEDIDQIEVGYSQDVLTSKENKILKVYSYDSSQTLNQLEVKSGKLPENSGEIALVASDEIEKLYQIGDTVSFLSDSEDTNLSEQFDKSNYTVVGFVKSPFYVSDKQLGSSTIGKGTLDGYGIIIAEDFNLSVYTDAYMTFKSLKGVDSCSNLYKNTIESYQEEIESSFDERSVIRLADIKGEAQEKLTDAKQEVSEGKKELTDAETKLEDAKAQIEDGTSQIAEAKIELQDAKKKLEDGQAEYDENKAIFDEKIADGKAQLDIGGNQLAQGQSTLDENKEKVKQGKAQVDEGLKQIEAQTVTLTEQKSQMEAFLEQTKQIIEVPIAYITTEQQNTLIQAGSAVTIGDSLTLGDLWTAYFTNSTSGSTIVDALESILSQIDAGLVTLADTKKQLLEKQEELDNAQAQINSGQEELNTGADTIIVKSKEFEEAKADGESQLAEAKKKLEDGWAEYEDGAATLLDEEQKLEDAKQEYEDGLEEYNEKKADAQKEIADAEEKIADGEKKLADLKSLTYYALAREDNPGYSEYADNAKRLSALSVVFPTFFFAIAALVCLTTITRMIEEQRVQIGTLKAQGYTNGEISLKYYVYALGAGGVGTLLGLLLGFYGIPRIIVSAYSPMYELPNQQFDAYLSIGMISVAIAVFSTGISVWAVLHQELKECPATLMRPKAPKVGKRIFLERMTLIWNRLNFVQKVTMRNLFRYKQRMIMTVFGIAGCMGLMMTGFGIKDSLADIPNLQYNTIIHYQALAVFDEDASNAKKEEAKAAIANMNGLNDYLMIWEGLYDVKHAGVNTQQVLLVVPEDTQKFSQFVSLRNQGSDSSYELPENGAVITQKLADLFRVKAGDSITITDADNQEYVIPIAKITENYTGHYIYMSPQTYQECFNSTAIQYNGTLLQYEQDEAWEETVSKFLNQYSAIQTISYNSSVIETLNHSLDSLNAVVLVIIIAAAVLAFVVLYNLTNINVSERIRELSTIKVLGFYDNEVTMYIYRENVILSLLGIFFGSFLGKFLHYFVLDTALMDNMTFQNSLHVLSYVFAGALTLLFATLVMWVMHNRLKHVDMIEALKSND</sequence>
<dbReference type="Proteomes" id="UP000247523">
    <property type="component" value="Unassembled WGS sequence"/>
</dbReference>
<evidence type="ECO:0000313" key="10">
    <source>
        <dbReference type="Proteomes" id="UP000247523"/>
    </source>
</evidence>
<dbReference type="InterPro" id="IPR003838">
    <property type="entry name" value="ABC3_permease_C"/>
</dbReference>
<feature type="coiled-coil region" evidence="6">
    <location>
        <begin position="466"/>
        <end position="592"/>
    </location>
</feature>
<reference evidence="9 10" key="1">
    <citation type="submission" date="2018-05" db="EMBL/GenBank/DDBJ databases">
        <title>Genomic Encyclopedia of Type Strains, Phase IV (KMG-IV): sequencing the most valuable type-strain genomes for metagenomic binning, comparative biology and taxonomic classification.</title>
        <authorList>
            <person name="Goeker M."/>
        </authorList>
    </citation>
    <scope>NUCLEOTIDE SEQUENCE [LARGE SCALE GENOMIC DNA]</scope>
    <source>
        <strain evidence="9 10">DSM 28816</strain>
    </source>
</reference>
<evidence type="ECO:0000256" key="3">
    <source>
        <dbReference type="ARBA" id="ARBA00022692"/>
    </source>
</evidence>
<feature type="transmembrane region" description="Helical" evidence="7">
    <location>
        <begin position="1074"/>
        <end position="1095"/>
    </location>
</feature>
<evidence type="ECO:0000256" key="7">
    <source>
        <dbReference type="SAM" id="Phobius"/>
    </source>
</evidence>
<comment type="subcellular location">
    <subcellularLocation>
        <location evidence="1">Cell membrane</location>
        <topology evidence="1">Multi-pass membrane protein</topology>
    </subcellularLocation>
</comment>
<keyword evidence="2" id="KW-1003">Cell membrane</keyword>
<evidence type="ECO:0000256" key="5">
    <source>
        <dbReference type="ARBA" id="ARBA00023136"/>
    </source>
</evidence>
<feature type="domain" description="ABC3 transporter permease C-terminal" evidence="8">
    <location>
        <begin position="1024"/>
        <end position="1139"/>
    </location>
</feature>
<feature type="transmembrane region" description="Helical" evidence="7">
    <location>
        <begin position="666"/>
        <end position="690"/>
    </location>
</feature>